<comment type="caution">
    <text evidence="2">The sequence shown here is derived from an EMBL/GenBank/DDBJ whole genome shotgun (WGS) entry which is preliminary data.</text>
</comment>
<protein>
    <submittedName>
        <fullName evidence="2">Uncharacterized protein</fullName>
    </submittedName>
</protein>
<dbReference type="Proteomes" id="UP000626109">
    <property type="component" value="Unassembled WGS sequence"/>
</dbReference>
<organism evidence="2 3">
    <name type="scientific">Polarella glacialis</name>
    <name type="common">Dinoflagellate</name>
    <dbReference type="NCBI Taxonomy" id="89957"/>
    <lineage>
        <taxon>Eukaryota</taxon>
        <taxon>Sar</taxon>
        <taxon>Alveolata</taxon>
        <taxon>Dinophyceae</taxon>
        <taxon>Suessiales</taxon>
        <taxon>Suessiaceae</taxon>
        <taxon>Polarella</taxon>
    </lineage>
</organism>
<reference evidence="2" key="1">
    <citation type="submission" date="2021-02" db="EMBL/GenBank/DDBJ databases">
        <authorList>
            <person name="Dougan E. K."/>
            <person name="Rhodes N."/>
            <person name="Thang M."/>
            <person name="Chan C."/>
        </authorList>
    </citation>
    <scope>NUCLEOTIDE SEQUENCE</scope>
</reference>
<evidence type="ECO:0000313" key="3">
    <source>
        <dbReference type="Proteomes" id="UP000626109"/>
    </source>
</evidence>
<evidence type="ECO:0000256" key="1">
    <source>
        <dbReference type="SAM" id="Phobius"/>
    </source>
</evidence>
<dbReference type="EMBL" id="CAJNNW010029158">
    <property type="protein sequence ID" value="CAE8699261.1"/>
    <property type="molecule type" value="Genomic_DNA"/>
</dbReference>
<name>A0A813K7P2_POLGL</name>
<feature type="transmembrane region" description="Helical" evidence="1">
    <location>
        <begin position="80"/>
        <end position="100"/>
    </location>
</feature>
<proteinExistence type="predicted"/>
<gene>
    <name evidence="2" type="ORF">PGLA2088_LOCUS31090</name>
</gene>
<keyword evidence="1" id="KW-1133">Transmembrane helix</keyword>
<evidence type="ECO:0000313" key="2">
    <source>
        <dbReference type="EMBL" id="CAE8699261.1"/>
    </source>
</evidence>
<keyword evidence="1" id="KW-0812">Transmembrane</keyword>
<sequence length="114" mass="13084">MMSIVLDDLQFTEFSDVDAAKRTYLEGTAERGQLQLKHMLHKTVGNTKLSDLNRLVDRRQQKLLSPCERGHKPRWCKVQICFLVVVVVVVIVFIVVVFGVPHSLLLWSFMTALM</sequence>
<keyword evidence="1" id="KW-0472">Membrane</keyword>
<dbReference type="AlphaFoldDB" id="A0A813K7P2"/>
<accession>A0A813K7P2</accession>